<keyword evidence="7 10" id="KW-0675">Receptor</keyword>
<dbReference type="GO" id="GO:0042277">
    <property type="term" value="F:peptide binding"/>
    <property type="evidence" value="ECO:0007669"/>
    <property type="project" value="TreeGrafter"/>
</dbReference>
<keyword evidence="2" id="KW-1003">Cell membrane</keyword>
<keyword evidence="5 10" id="KW-0297">G-protein coupled receptor</keyword>
<dbReference type="Pfam" id="PF00001">
    <property type="entry name" value="7tm_1"/>
    <property type="match status" value="1"/>
</dbReference>
<dbReference type="PRINTS" id="PR00237">
    <property type="entry name" value="GPCRRHODOPSN"/>
</dbReference>
<dbReference type="KEGG" id="bbel:109470828"/>
<dbReference type="GO" id="GO:0005000">
    <property type="term" value="F:vasopressin receptor activity"/>
    <property type="evidence" value="ECO:0007669"/>
    <property type="project" value="InterPro"/>
</dbReference>
<evidence type="ECO:0000256" key="3">
    <source>
        <dbReference type="ARBA" id="ARBA00022692"/>
    </source>
</evidence>
<feature type="transmembrane region" description="Helical" evidence="10">
    <location>
        <begin position="107"/>
        <end position="128"/>
    </location>
</feature>
<evidence type="ECO:0000313" key="12">
    <source>
        <dbReference type="Proteomes" id="UP000515135"/>
    </source>
</evidence>
<accession>A0A6P4YUM4</accession>
<feature type="transmembrane region" description="Helical" evidence="10">
    <location>
        <begin position="149"/>
        <end position="169"/>
    </location>
</feature>
<evidence type="ECO:0000313" key="13">
    <source>
        <dbReference type="RefSeq" id="XP_019625479.1"/>
    </source>
</evidence>
<evidence type="ECO:0000256" key="4">
    <source>
        <dbReference type="ARBA" id="ARBA00022989"/>
    </source>
</evidence>
<proteinExistence type="inferred from homology"/>
<dbReference type="Proteomes" id="UP000515135">
    <property type="component" value="Unplaced"/>
</dbReference>
<dbReference type="PANTHER" id="PTHR24241">
    <property type="entry name" value="NEUROPEPTIDE RECEPTOR-RELATED G-PROTEIN COUPLED RECEPTOR"/>
    <property type="match status" value="1"/>
</dbReference>
<dbReference type="GO" id="GO:0005886">
    <property type="term" value="C:plasma membrane"/>
    <property type="evidence" value="ECO:0007669"/>
    <property type="project" value="UniProtKB-SubCell"/>
</dbReference>
<dbReference type="InterPro" id="IPR001817">
    <property type="entry name" value="Vasoprsn_rcpt"/>
</dbReference>
<dbReference type="InterPro" id="IPR000276">
    <property type="entry name" value="GPCR_Rhodpsn"/>
</dbReference>
<dbReference type="Gene3D" id="1.20.1070.10">
    <property type="entry name" value="Rhodopsin 7-helix transmembrane proteins"/>
    <property type="match status" value="1"/>
</dbReference>
<dbReference type="PROSITE" id="PS50262">
    <property type="entry name" value="G_PROTEIN_RECEP_F1_2"/>
    <property type="match status" value="1"/>
</dbReference>
<evidence type="ECO:0000256" key="8">
    <source>
        <dbReference type="ARBA" id="ARBA00023180"/>
    </source>
</evidence>
<keyword evidence="4 10" id="KW-1133">Transmembrane helix</keyword>
<keyword evidence="9 10" id="KW-0807">Transducer</keyword>
<feature type="transmembrane region" description="Helical" evidence="10">
    <location>
        <begin position="34"/>
        <end position="55"/>
    </location>
</feature>
<feature type="transmembrane region" description="Helical" evidence="10">
    <location>
        <begin position="198"/>
        <end position="219"/>
    </location>
</feature>
<feature type="transmembrane region" description="Helical" evidence="10">
    <location>
        <begin position="256"/>
        <end position="276"/>
    </location>
</feature>
<dbReference type="PRINTS" id="PR00896">
    <property type="entry name" value="VASOPRESSINR"/>
</dbReference>
<sequence length="401" mass="44716">MNVTPTEETGFRFESNSTAAADENIWTAPVIQRVTTIAVIMFMALVGNGFIITVLTTSSAKQRFSRVNIFILNLAIGDLCVCVVTMSTEIMFVAFGQWVLGAVMCKLVVYGQIVTLASTTFILTAMTIDRHQAITKPLHFQTESSARRMVALSWLLAFVVAIPQLLIFVEEERRSKTGAVKRVCVSQGYTAEWQRQAYVTWLALYVLVAPTIIISYCYIRIVWTLWHTESTCPTGQNYSRTRTDTISKAKIKTIKMTVCIIIGFVTCWTPYFVVTLHDVYTGKSLPDVAYVIAETMALFNSAFNPIVYGLFSVKTKRGVREVCCCQDSARSHSTFSSSVTPRTDLESVADGNSPYRLHAVSTRNRQTNGNGETRRSVEMCLLTVPSRSSVYVPRLHAETSC</sequence>
<comment type="subcellular location">
    <subcellularLocation>
        <location evidence="1 10">Cell membrane</location>
        <topology evidence="1 10">Multi-pass membrane protein</topology>
    </subcellularLocation>
</comment>
<dbReference type="PANTHER" id="PTHR24241:SF117">
    <property type="entry name" value="G-PROTEIN COUPLED RECEPTORS FAMILY 1 PROFILE DOMAIN-CONTAINING PROTEIN"/>
    <property type="match status" value="1"/>
</dbReference>
<evidence type="ECO:0000256" key="5">
    <source>
        <dbReference type="ARBA" id="ARBA00023040"/>
    </source>
</evidence>
<evidence type="ECO:0000259" key="11">
    <source>
        <dbReference type="PROSITE" id="PS50262"/>
    </source>
</evidence>
<keyword evidence="8 10" id="KW-0325">Glycoprotein</keyword>
<evidence type="ECO:0000256" key="1">
    <source>
        <dbReference type="ARBA" id="ARBA00004651"/>
    </source>
</evidence>
<name>A0A6P4YUM4_BRABE</name>
<comment type="similarity">
    <text evidence="10">Belongs to the G-protein coupled receptor 1 family. Vasopressin/oxytocin receptor subfamily.</text>
</comment>
<protein>
    <submittedName>
        <fullName evidence="13">Neuropeptide S receptor-like</fullName>
    </submittedName>
</protein>
<dbReference type="GO" id="GO:0032870">
    <property type="term" value="P:cellular response to hormone stimulus"/>
    <property type="evidence" value="ECO:0007669"/>
    <property type="project" value="TreeGrafter"/>
</dbReference>
<dbReference type="AlphaFoldDB" id="A0A6P4YUM4"/>
<gene>
    <name evidence="13" type="primary">LOC109470828</name>
</gene>
<evidence type="ECO:0000256" key="9">
    <source>
        <dbReference type="ARBA" id="ARBA00023224"/>
    </source>
</evidence>
<dbReference type="GeneID" id="109470828"/>
<keyword evidence="3 10" id="KW-0812">Transmembrane</keyword>
<evidence type="ECO:0000256" key="6">
    <source>
        <dbReference type="ARBA" id="ARBA00023136"/>
    </source>
</evidence>
<keyword evidence="6 10" id="KW-0472">Membrane</keyword>
<feature type="domain" description="G-protein coupled receptors family 1 profile" evidence="11">
    <location>
        <begin position="47"/>
        <end position="308"/>
    </location>
</feature>
<keyword evidence="12" id="KW-1185">Reference proteome</keyword>
<evidence type="ECO:0000256" key="10">
    <source>
        <dbReference type="RuleBase" id="RU046427"/>
    </source>
</evidence>
<reference evidence="13" key="1">
    <citation type="submission" date="2025-08" db="UniProtKB">
        <authorList>
            <consortium name="RefSeq"/>
        </authorList>
    </citation>
    <scope>IDENTIFICATION</scope>
    <source>
        <tissue evidence="13">Gonad</tissue>
    </source>
</reference>
<dbReference type="PROSITE" id="PS00237">
    <property type="entry name" value="G_PROTEIN_RECEP_F1_1"/>
    <property type="match status" value="1"/>
</dbReference>
<evidence type="ECO:0000256" key="7">
    <source>
        <dbReference type="ARBA" id="ARBA00023170"/>
    </source>
</evidence>
<dbReference type="OrthoDB" id="5987909at2759"/>
<dbReference type="SUPFAM" id="SSF81321">
    <property type="entry name" value="Family A G protein-coupled receptor-like"/>
    <property type="match status" value="1"/>
</dbReference>
<feature type="transmembrane region" description="Helical" evidence="10">
    <location>
        <begin position="67"/>
        <end position="95"/>
    </location>
</feature>
<feature type="transmembrane region" description="Helical" evidence="10">
    <location>
        <begin position="288"/>
        <end position="311"/>
    </location>
</feature>
<organism evidence="12 13">
    <name type="scientific">Branchiostoma belcheri</name>
    <name type="common">Amphioxus</name>
    <dbReference type="NCBI Taxonomy" id="7741"/>
    <lineage>
        <taxon>Eukaryota</taxon>
        <taxon>Metazoa</taxon>
        <taxon>Chordata</taxon>
        <taxon>Cephalochordata</taxon>
        <taxon>Leptocardii</taxon>
        <taxon>Amphioxiformes</taxon>
        <taxon>Branchiostomatidae</taxon>
        <taxon>Branchiostoma</taxon>
    </lineage>
</organism>
<dbReference type="InterPro" id="IPR017452">
    <property type="entry name" value="GPCR_Rhodpsn_7TM"/>
</dbReference>
<evidence type="ECO:0000256" key="2">
    <source>
        <dbReference type="ARBA" id="ARBA00022475"/>
    </source>
</evidence>
<dbReference type="RefSeq" id="XP_019625479.1">
    <property type="nucleotide sequence ID" value="XM_019769920.1"/>
</dbReference>